<name>A0AAF5I2N6_STRER</name>
<keyword evidence="3" id="KW-0862">Zinc</keyword>
<evidence type="ECO:0000256" key="4">
    <source>
        <dbReference type="SAM" id="Coils"/>
    </source>
</evidence>
<dbReference type="PANTHER" id="PTHR15228:SF25">
    <property type="entry name" value="F-BAR DOMAIN-CONTAINING PROTEIN"/>
    <property type="match status" value="1"/>
</dbReference>
<evidence type="ECO:0000259" key="6">
    <source>
        <dbReference type="PROSITE" id="PS50081"/>
    </source>
</evidence>
<dbReference type="PROSITE" id="PS50081">
    <property type="entry name" value="ZF_DAG_PE_2"/>
    <property type="match status" value="1"/>
</dbReference>
<accession>A0AAF5I2N6</accession>
<dbReference type="GO" id="GO:0051056">
    <property type="term" value="P:regulation of small GTPase mediated signal transduction"/>
    <property type="evidence" value="ECO:0007669"/>
    <property type="project" value="UniProtKB-ARBA"/>
</dbReference>
<dbReference type="GO" id="GO:0046872">
    <property type="term" value="F:metal ion binding"/>
    <property type="evidence" value="ECO:0007669"/>
    <property type="project" value="UniProtKB-KW"/>
</dbReference>
<feature type="domain" description="Phorbol-ester/DAG-type" evidence="6">
    <location>
        <begin position="776"/>
        <end position="821"/>
    </location>
</feature>
<keyword evidence="4" id="KW-0175">Coiled coil</keyword>
<protein>
    <submittedName>
        <fullName evidence="9">Rho-GAP domain-containing protein</fullName>
    </submittedName>
</protein>
<evidence type="ECO:0000313" key="9">
    <source>
        <dbReference type="WBParaSite" id="TCONS_00012525.p1"/>
    </source>
</evidence>
<dbReference type="InterPro" id="IPR051025">
    <property type="entry name" value="RhoGAP"/>
</dbReference>
<dbReference type="PANTHER" id="PTHR15228">
    <property type="entry name" value="SPERMATHECAL PHYSIOLOGY VARIANT"/>
    <property type="match status" value="1"/>
</dbReference>
<dbReference type="SUPFAM" id="SSF48350">
    <property type="entry name" value="GTPase activation domain, GAP"/>
    <property type="match status" value="1"/>
</dbReference>
<dbReference type="InterPro" id="IPR057028">
    <property type="entry name" value="RHG29_45_N"/>
</dbReference>
<dbReference type="WBParaSite" id="TCONS_00012525.p1">
    <property type="protein sequence ID" value="TCONS_00012525.p1"/>
    <property type="gene ID" value="XLOC_008178"/>
</dbReference>
<dbReference type="SMART" id="SM00324">
    <property type="entry name" value="RhoGAP"/>
    <property type="match status" value="1"/>
</dbReference>
<dbReference type="InterPro" id="IPR002219">
    <property type="entry name" value="PKC_DAG/PE"/>
</dbReference>
<evidence type="ECO:0000256" key="1">
    <source>
        <dbReference type="ARBA" id="ARBA00022468"/>
    </source>
</evidence>
<feature type="coiled-coil region" evidence="4">
    <location>
        <begin position="293"/>
        <end position="327"/>
    </location>
</feature>
<proteinExistence type="predicted"/>
<dbReference type="InterPro" id="IPR000198">
    <property type="entry name" value="RhoGAP_dom"/>
</dbReference>
<dbReference type="InterPro" id="IPR008936">
    <property type="entry name" value="Rho_GTPase_activation_prot"/>
</dbReference>
<dbReference type="InterPro" id="IPR027267">
    <property type="entry name" value="AH/BAR_dom_sf"/>
</dbReference>
<evidence type="ECO:0000259" key="7">
    <source>
        <dbReference type="PROSITE" id="PS50238"/>
    </source>
</evidence>
<evidence type="ECO:0000256" key="3">
    <source>
        <dbReference type="ARBA" id="ARBA00022833"/>
    </source>
</evidence>
<dbReference type="Gene3D" id="1.10.555.10">
    <property type="entry name" value="Rho GTPase activation protein"/>
    <property type="match status" value="1"/>
</dbReference>
<dbReference type="InterPro" id="IPR046349">
    <property type="entry name" value="C1-like_sf"/>
</dbReference>
<feature type="region of interest" description="Disordered" evidence="5">
    <location>
        <begin position="751"/>
        <end position="778"/>
    </location>
</feature>
<evidence type="ECO:0000256" key="2">
    <source>
        <dbReference type="ARBA" id="ARBA00022723"/>
    </source>
</evidence>
<dbReference type="Pfam" id="PF00620">
    <property type="entry name" value="RhoGAP"/>
    <property type="match status" value="1"/>
</dbReference>
<sequence>MASSWSSSENVNDITIENSLSEDLLRDIELFSEHINRLRISLDSSSYVPDGESKCVQIHAALSMVSQSVRDLLVRYPLFKTSHVLIPTSQLVHSIKEINFADAVLDASKTLACIDKLEGAVGNTLKQSLDVSISMLNITNKNKNEPGKANRLVGKYSTPTMSSQTPKPSSKIPLVRRHSSLKHKFSYDNNSPLIPGDKLDEFLADQEDGISVAFECNKNQSKHFKDIITYIKKRIDLEHEHASKIMALTKETRIAFKNEKHLPLLEHYMGCFECDLNFCENVYKVYDSINDKVKEFEKKREEQEHFKRSLKNEFSKDIKKLKDCENELVKARNALISKEDGYIKAKNSTMRSEKNVISFTYSIDHKRSLKEMDKRKRNEDTALAKVDEAKSYVKKMEGEMCRKIQSVDRAKRQICLKIKLHDKNIDNNICFYDYKNSNIYQKLGHKVSIRIHQERERFHINIYVNKFRESEKDLSFSREKILKILFFCVQYYLKCFHKYTKKIIKKTNFERKIIRKVTSIYKIIFNFTHFNNYKFYFNIYQSVSDCHKLIKNDRNLFVCFFFDVFMNIVYDWKPFLKTKNFNHFNFMELTKIFFCSKKCFISDTKYYDKFFVYKYLIKKATISQLRELIYHCDQSTKACSIYYFQALSELWDSLPGTYQELSDAIRNYTPGTEYMSFLQNLPKRPLSSSSGLRKNLAKCESDEYLLKNNSKNKSLFGSDRLFGDNEISAAVARRRNALNLEDHNAIPLAHTSRRQKKSMSRLFDSNIDDPSEAAKSHKLQRVRQPTKCSYCENISLLSTYQCTICDTFYHKTCLSRLTAYCNGNLLKLTSNNNNNNNLTNSEGRRMSIFGIPLENSLTIEECKIPFILERCIYEIEIRGMRCKGIYRTCGVKSKIEQICEDFEKLETDKDIKLCDIHPMNVASVIKLYLRKLPEPVMTFSLQKEWISIANAIDPNNPDLTKLIECSKKLPPPNYTTLRYLLIHLNRVTWYESENLMNAFNLANVIAPSLMWTKIPSPTNRKKSSNSKDKKIFQDHATLYSDAHIQTKVFEYLIKYAYEVFGIDINEDKKQFFTKFPSNRLDDWDEPTTTELVDEIDDIDDKDAFGSDGHLEYISSTSKKSISNILSPPNFVKESLSPGDLLYSNDNNINQPSSENVDRYLSQNLTNMMSNNDKEELNLPNDKYPYTTSILITPQTDRKIYYSQSNMMSENISGPTTSTDKKIQSEDVPVDMYKNSSYLNYNKHDNLSKNTPISADIRNSLKGTCSYESDRCTSAKVTSKKFDSQL</sequence>
<dbReference type="CDD" id="cd00159">
    <property type="entry name" value="RhoGAP"/>
    <property type="match status" value="1"/>
</dbReference>
<dbReference type="CDD" id="cd20816">
    <property type="entry name" value="C1_GMIP-like"/>
    <property type="match status" value="1"/>
</dbReference>
<dbReference type="PROSITE" id="PS50238">
    <property type="entry name" value="RHOGAP"/>
    <property type="match status" value="1"/>
</dbReference>
<evidence type="ECO:0000313" key="8">
    <source>
        <dbReference type="Proteomes" id="UP000035681"/>
    </source>
</evidence>
<reference evidence="9" key="1">
    <citation type="submission" date="2024-02" db="UniProtKB">
        <authorList>
            <consortium name="WormBaseParasite"/>
        </authorList>
    </citation>
    <scope>IDENTIFICATION</scope>
</reference>
<dbReference type="SMART" id="SM00109">
    <property type="entry name" value="C1"/>
    <property type="match status" value="1"/>
</dbReference>
<evidence type="ECO:0000256" key="5">
    <source>
        <dbReference type="SAM" id="MobiDB-lite"/>
    </source>
</evidence>
<dbReference type="Proteomes" id="UP000035681">
    <property type="component" value="Unplaced"/>
</dbReference>
<dbReference type="GO" id="GO:0007165">
    <property type="term" value="P:signal transduction"/>
    <property type="evidence" value="ECO:0007669"/>
    <property type="project" value="InterPro"/>
</dbReference>
<dbReference type="GO" id="GO:0005096">
    <property type="term" value="F:GTPase activator activity"/>
    <property type="evidence" value="ECO:0007669"/>
    <property type="project" value="UniProtKB-KW"/>
</dbReference>
<dbReference type="Pfam" id="PF24235">
    <property type="entry name" value="RHG29_45_N"/>
    <property type="match status" value="1"/>
</dbReference>
<dbReference type="AlphaFoldDB" id="A0AAF5I2N6"/>
<feature type="domain" description="Rho-GAP" evidence="7">
    <location>
        <begin position="851"/>
        <end position="1060"/>
    </location>
</feature>
<organism evidence="8 9">
    <name type="scientific">Strongyloides stercoralis</name>
    <name type="common">Threadworm</name>
    <dbReference type="NCBI Taxonomy" id="6248"/>
    <lineage>
        <taxon>Eukaryota</taxon>
        <taxon>Metazoa</taxon>
        <taxon>Ecdysozoa</taxon>
        <taxon>Nematoda</taxon>
        <taxon>Chromadorea</taxon>
        <taxon>Rhabditida</taxon>
        <taxon>Tylenchina</taxon>
        <taxon>Panagrolaimomorpha</taxon>
        <taxon>Strongyloidoidea</taxon>
        <taxon>Strongyloididae</taxon>
        <taxon>Strongyloides</taxon>
    </lineage>
</organism>
<dbReference type="Gene3D" id="1.20.1270.60">
    <property type="entry name" value="Arfaptin homology (AH) domain/BAR domain"/>
    <property type="match status" value="2"/>
</dbReference>
<keyword evidence="2" id="KW-0479">Metal-binding</keyword>
<keyword evidence="8" id="KW-1185">Reference proteome</keyword>
<dbReference type="SUPFAM" id="SSF103657">
    <property type="entry name" value="BAR/IMD domain-like"/>
    <property type="match status" value="1"/>
</dbReference>
<dbReference type="InterPro" id="IPR013083">
    <property type="entry name" value="Znf_RING/FYVE/PHD"/>
</dbReference>
<dbReference type="Gene3D" id="3.30.40.10">
    <property type="entry name" value="Zinc/RING finger domain, C3HC4 (zinc finger)"/>
    <property type="match status" value="1"/>
</dbReference>
<keyword evidence="1" id="KW-0343">GTPase activation</keyword>
<dbReference type="SUPFAM" id="SSF57889">
    <property type="entry name" value="Cysteine-rich domain"/>
    <property type="match status" value="1"/>
</dbReference>